<dbReference type="Proteomes" id="UP000014760">
    <property type="component" value="Unassembled WGS sequence"/>
</dbReference>
<keyword evidence="3" id="KW-1185">Reference proteome</keyword>
<evidence type="ECO:0000313" key="3">
    <source>
        <dbReference type="Proteomes" id="UP000014760"/>
    </source>
</evidence>
<dbReference type="AlphaFoldDB" id="R7UW69"/>
<accession>R7UW69</accession>
<organism evidence="1">
    <name type="scientific">Capitella teleta</name>
    <name type="common">Polychaete worm</name>
    <dbReference type="NCBI Taxonomy" id="283909"/>
    <lineage>
        <taxon>Eukaryota</taxon>
        <taxon>Metazoa</taxon>
        <taxon>Spiralia</taxon>
        <taxon>Lophotrochozoa</taxon>
        <taxon>Annelida</taxon>
        <taxon>Polychaeta</taxon>
        <taxon>Sedentaria</taxon>
        <taxon>Scolecida</taxon>
        <taxon>Capitellidae</taxon>
        <taxon>Capitella</taxon>
    </lineage>
</organism>
<proteinExistence type="predicted"/>
<sequence>MPLFSLSIFLRDCFCCWLVLFVAGSVVWNLRWFSSSCCVEDGGEIHVPHDGSKTTSLCDSIVKWATIRLYSIYPYIESSVCQSEGELVPIYSIKSASNVSLDEIDRGLDGCRWLPLPIR</sequence>
<protein>
    <submittedName>
        <fullName evidence="1 2">Uncharacterized protein</fullName>
    </submittedName>
</protein>
<name>R7UW69_CAPTE</name>
<reference evidence="2" key="3">
    <citation type="submission" date="2015-06" db="UniProtKB">
        <authorList>
            <consortium name="EnsemblMetazoa"/>
        </authorList>
    </citation>
    <scope>IDENTIFICATION</scope>
</reference>
<dbReference type="EMBL" id="KB297182">
    <property type="protein sequence ID" value="ELU10873.1"/>
    <property type="molecule type" value="Genomic_DNA"/>
</dbReference>
<reference evidence="1 3" key="2">
    <citation type="journal article" date="2013" name="Nature">
        <title>Insights into bilaterian evolution from three spiralian genomes.</title>
        <authorList>
            <person name="Simakov O."/>
            <person name="Marletaz F."/>
            <person name="Cho S.J."/>
            <person name="Edsinger-Gonzales E."/>
            <person name="Havlak P."/>
            <person name="Hellsten U."/>
            <person name="Kuo D.H."/>
            <person name="Larsson T."/>
            <person name="Lv J."/>
            <person name="Arendt D."/>
            <person name="Savage R."/>
            <person name="Osoegawa K."/>
            <person name="de Jong P."/>
            <person name="Grimwood J."/>
            <person name="Chapman J.A."/>
            <person name="Shapiro H."/>
            <person name="Aerts A."/>
            <person name="Otillar R.P."/>
            <person name="Terry A.Y."/>
            <person name="Boore J.L."/>
            <person name="Grigoriev I.V."/>
            <person name="Lindberg D.R."/>
            <person name="Seaver E.C."/>
            <person name="Weisblat D.A."/>
            <person name="Putnam N.H."/>
            <person name="Rokhsar D.S."/>
        </authorList>
    </citation>
    <scope>NUCLEOTIDE SEQUENCE</scope>
    <source>
        <strain evidence="1 3">I ESC-2004</strain>
    </source>
</reference>
<reference evidence="3" key="1">
    <citation type="submission" date="2012-12" db="EMBL/GenBank/DDBJ databases">
        <authorList>
            <person name="Hellsten U."/>
            <person name="Grimwood J."/>
            <person name="Chapman J.A."/>
            <person name="Shapiro H."/>
            <person name="Aerts A."/>
            <person name="Otillar R.P."/>
            <person name="Terry A.Y."/>
            <person name="Boore J.L."/>
            <person name="Simakov O."/>
            <person name="Marletaz F."/>
            <person name="Cho S.-J."/>
            <person name="Edsinger-Gonzales E."/>
            <person name="Havlak P."/>
            <person name="Kuo D.-H."/>
            <person name="Larsson T."/>
            <person name="Lv J."/>
            <person name="Arendt D."/>
            <person name="Savage R."/>
            <person name="Osoegawa K."/>
            <person name="de Jong P."/>
            <person name="Lindberg D.R."/>
            <person name="Seaver E.C."/>
            <person name="Weisblat D.A."/>
            <person name="Putnam N.H."/>
            <person name="Grigoriev I.V."/>
            <person name="Rokhsar D.S."/>
        </authorList>
    </citation>
    <scope>NUCLEOTIDE SEQUENCE</scope>
    <source>
        <strain evidence="3">I ESC-2004</strain>
    </source>
</reference>
<dbReference type="EMBL" id="AMQN01005928">
    <property type="status" value="NOT_ANNOTATED_CDS"/>
    <property type="molecule type" value="Genomic_DNA"/>
</dbReference>
<gene>
    <name evidence="1" type="ORF">CAPTEDRAFT_199368</name>
</gene>
<dbReference type="HOGENOM" id="CLU_2063691_0_0_1"/>
<dbReference type="EnsemblMetazoa" id="CapteT199368">
    <property type="protein sequence ID" value="CapteP199368"/>
    <property type="gene ID" value="CapteG199368"/>
</dbReference>
<evidence type="ECO:0000313" key="2">
    <source>
        <dbReference type="EnsemblMetazoa" id="CapteP199368"/>
    </source>
</evidence>
<evidence type="ECO:0000313" key="1">
    <source>
        <dbReference type="EMBL" id="ELU10873.1"/>
    </source>
</evidence>